<feature type="binding site" evidence="7">
    <location>
        <position position="203"/>
    </location>
    <ligand>
        <name>Fe(2+)</name>
        <dbReference type="ChEBI" id="CHEBI:29033"/>
    </ligand>
</feature>
<comment type="similarity">
    <text evidence="7 8">Belongs to the ferrochelatase family.</text>
</comment>
<dbReference type="SUPFAM" id="SSF53800">
    <property type="entry name" value="Chelatase"/>
    <property type="match status" value="1"/>
</dbReference>
<dbReference type="GO" id="GO:0004325">
    <property type="term" value="F:ferrochelatase activity"/>
    <property type="evidence" value="ECO:0007669"/>
    <property type="project" value="UniProtKB-UniRule"/>
</dbReference>
<dbReference type="NCBIfam" id="TIGR00109">
    <property type="entry name" value="hemH"/>
    <property type="match status" value="1"/>
</dbReference>
<evidence type="ECO:0000313" key="10">
    <source>
        <dbReference type="EMBL" id="AJC11907.1"/>
    </source>
</evidence>
<comment type="caution">
    <text evidence="7">Lacks conserved residue(s) required for the propagation of feature annotation.</text>
</comment>
<dbReference type="Gene3D" id="3.40.50.1400">
    <property type="match status" value="2"/>
</dbReference>
<comment type="catalytic activity">
    <reaction evidence="6">
        <text>Fe-coproporphyrin III + 2 H(+) = coproporphyrin III + Fe(2+)</text>
        <dbReference type="Rhea" id="RHEA:49572"/>
        <dbReference type="ChEBI" id="CHEBI:15378"/>
        <dbReference type="ChEBI" id="CHEBI:29033"/>
        <dbReference type="ChEBI" id="CHEBI:68438"/>
        <dbReference type="ChEBI" id="CHEBI:131725"/>
        <dbReference type="EC" id="4.99.1.9"/>
    </reaction>
    <physiologicalReaction direction="right-to-left" evidence="6">
        <dbReference type="Rhea" id="RHEA:49574"/>
    </physiologicalReaction>
</comment>
<comment type="function">
    <text evidence="7 8">Involved in coproporphyrin-dependent heme b biosynthesis. Catalyzes the insertion of ferrous iron into coproporphyrin III to form Fe-coproporphyrin III.</text>
</comment>
<evidence type="ECO:0000256" key="5">
    <source>
        <dbReference type="ARBA" id="ARBA00023244"/>
    </source>
</evidence>
<reference evidence="11" key="1">
    <citation type="submission" date="2014-08" db="EMBL/GenBank/DDBJ databases">
        <title>Coriobacteriaceae sp. complete genome.</title>
        <authorList>
            <person name="Looft T."/>
            <person name="Bayles D.O."/>
            <person name="Stanton T.B."/>
        </authorList>
    </citation>
    <scope>NUCLEOTIDE SEQUENCE [LARGE SCALE GENOMIC DNA]</scope>
    <source>
        <strain evidence="11">68-1-3</strain>
    </source>
</reference>
<name>A0A0A8B9S2_9ACTN</name>
<dbReference type="EC" id="4.99.1.9" evidence="7"/>
<dbReference type="OrthoDB" id="9776380at2"/>
<keyword evidence="2 7" id="KW-0408">Iron</keyword>
<protein>
    <recommendedName>
        <fullName evidence="7">Coproporphyrin III ferrochelatase</fullName>
        <ecNumber evidence="7">4.99.1.9</ecNumber>
    </recommendedName>
</protein>
<dbReference type="Proteomes" id="UP000031121">
    <property type="component" value="Chromosome"/>
</dbReference>
<dbReference type="InterPro" id="IPR001015">
    <property type="entry name" value="Ferrochelatase"/>
</dbReference>
<dbReference type="GO" id="GO:0046872">
    <property type="term" value="F:metal ion binding"/>
    <property type="evidence" value="ECO:0007669"/>
    <property type="project" value="UniProtKB-UniRule"/>
</dbReference>
<evidence type="ECO:0000256" key="1">
    <source>
        <dbReference type="ARBA" id="ARBA00004744"/>
    </source>
</evidence>
<dbReference type="CDD" id="cd00419">
    <property type="entry name" value="Ferrochelatase_C"/>
    <property type="match status" value="1"/>
</dbReference>
<comment type="pathway">
    <text evidence="1 7 8">Porphyrin-containing compound metabolism; protoheme biosynthesis.</text>
</comment>
<dbReference type="KEGG" id="cbac:JI75_03710"/>
<dbReference type="PANTHER" id="PTHR11108:SF1">
    <property type="entry name" value="FERROCHELATASE, MITOCHONDRIAL"/>
    <property type="match status" value="1"/>
</dbReference>
<organism evidence="10 11">
    <name type="scientific">Berryella intestinalis</name>
    <dbReference type="NCBI Taxonomy" id="1531429"/>
    <lineage>
        <taxon>Bacteria</taxon>
        <taxon>Bacillati</taxon>
        <taxon>Actinomycetota</taxon>
        <taxon>Coriobacteriia</taxon>
        <taxon>Eggerthellales</taxon>
        <taxon>Eggerthellaceae</taxon>
        <taxon>Berryella</taxon>
    </lineage>
</organism>
<dbReference type="CDD" id="cd03411">
    <property type="entry name" value="Ferrochelatase_N"/>
    <property type="match status" value="1"/>
</dbReference>
<keyword evidence="5 7" id="KW-0627">Porphyrin biosynthesis</keyword>
<dbReference type="GO" id="GO:0005737">
    <property type="term" value="C:cytoplasm"/>
    <property type="evidence" value="ECO:0007669"/>
    <property type="project" value="UniProtKB-SubCell"/>
</dbReference>
<evidence type="ECO:0000256" key="9">
    <source>
        <dbReference type="SAM" id="MobiDB-lite"/>
    </source>
</evidence>
<dbReference type="AlphaFoldDB" id="A0A0A8B9S2"/>
<dbReference type="Pfam" id="PF00762">
    <property type="entry name" value="Ferrochelatase"/>
    <property type="match status" value="1"/>
</dbReference>
<evidence type="ECO:0000256" key="4">
    <source>
        <dbReference type="ARBA" id="ARBA00023239"/>
    </source>
</evidence>
<dbReference type="STRING" id="1531429.JI75_03710"/>
<feature type="region of interest" description="Disordered" evidence="9">
    <location>
        <begin position="1"/>
        <end position="23"/>
    </location>
</feature>
<keyword evidence="11" id="KW-1185">Reference proteome</keyword>
<keyword evidence="7" id="KW-0479">Metal-binding</keyword>
<evidence type="ECO:0000256" key="3">
    <source>
        <dbReference type="ARBA" id="ARBA00023133"/>
    </source>
</evidence>
<sequence>MNMAESTEKTGVLLVNTGSPDEPTPRSVRAFLKQMLSDRRLVHHINRMAWGLILRLFILPHRSVTSAQRYEKVWTDEGSPLMVASVKLAAEIERSFQAEGRDVVVRLGMSYGNPSIASGLSELRAAGATSLVVLPMYPQSAFSTTGSATDRVERALSRMKWDVPCEIIEDYHDDKTYVRAIAASVRHAGFRPQSSDRLIFSFHSIPVPDIEAGDTYELQTSATALAVATELGLDRRRWTICYQSKFAKYCEWLKPATDEVVARYAEAGEGRVFFVCPGFSVDCLETRYDVFYEVLPVFAQKAHILSRSGDEATFVYVPCLGKTNAHVRVLTDVIRPRL</sequence>
<dbReference type="HOGENOM" id="CLU_018884_0_0_11"/>
<dbReference type="PANTHER" id="PTHR11108">
    <property type="entry name" value="FERROCHELATASE"/>
    <property type="match status" value="1"/>
</dbReference>
<dbReference type="InterPro" id="IPR033659">
    <property type="entry name" value="Ferrochelatase_N"/>
</dbReference>
<feature type="binding site" evidence="7">
    <location>
        <begin position="69"/>
        <end position="70"/>
    </location>
    <ligand>
        <name>Fe-coproporphyrin III</name>
        <dbReference type="ChEBI" id="CHEBI:68438"/>
    </ligand>
</feature>
<evidence type="ECO:0000256" key="8">
    <source>
        <dbReference type="RuleBase" id="RU000607"/>
    </source>
</evidence>
<keyword evidence="3 7" id="KW-0350">Heme biosynthesis</keyword>
<keyword evidence="7 8" id="KW-0963">Cytoplasm</keyword>
<dbReference type="GO" id="GO:0006783">
    <property type="term" value="P:heme biosynthetic process"/>
    <property type="evidence" value="ECO:0007669"/>
    <property type="project" value="UniProtKB-UniRule"/>
</dbReference>
<dbReference type="EMBL" id="CP009302">
    <property type="protein sequence ID" value="AJC11907.1"/>
    <property type="molecule type" value="Genomic_DNA"/>
</dbReference>
<evidence type="ECO:0000256" key="2">
    <source>
        <dbReference type="ARBA" id="ARBA00023004"/>
    </source>
</evidence>
<evidence type="ECO:0000256" key="7">
    <source>
        <dbReference type="HAMAP-Rule" id="MF_00323"/>
    </source>
</evidence>
<dbReference type="InterPro" id="IPR019772">
    <property type="entry name" value="Ferrochelatase_AS"/>
</dbReference>
<dbReference type="HAMAP" id="MF_00323">
    <property type="entry name" value="Ferrochelatase"/>
    <property type="match status" value="1"/>
</dbReference>
<comment type="subcellular location">
    <subcellularLocation>
        <location evidence="7 8">Cytoplasm</location>
    </subcellularLocation>
</comment>
<dbReference type="UniPathway" id="UPA00252"/>
<feature type="binding site" evidence="7">
    <location>
        <position position="285"/>
    </location>
    <ligand>
        <name>Fe(2+)</name>
        <dbReference type="ChEBI" id="CHEBI:29033"/>
    </ligand>
</feature>
<evidence type="ECO:0000313" key="11">
    <source>
        <dbReference type="Proteomes" id="UP000031121"/>
    </source>
</evidence>
<dbReference type="PROSITE" id="PS00534">
    <property type="entry name" value="FERROCHELATASE"/>
    <property type="match status" value="1"/>
</dbReference>
<dbReference type="InterPro" id="IPR033644">
    <property type="entry name" value="Ferrochelatase_C"/>
</dbReference>
<gene>
    <name evidence="7" type="primary">cpfC</name>
    <name evidence="10" type="ORF">JI75_03710</name>
</gene>
<reference evidence="10 11" key="2">
    <citation type="journal article" date="2015" name="Genome Announc.">
        <title>Complete Genome Sequence of Coriobacteriaceae Strain 68-1-3, a Novel Mucus-Degrading Isolate from the Swine Intestinal Tract.</title>
        <authorList>
            <person name="Looft T."/>
            <person name="Bayles D.O."/>
            <person name="Alt D.P."/>
            <person name="Stanton T.B."/>
        </authorList>
    </citation>
    <scope>NUCLEOTIDE SEQUENCE [LARGE SCALE GENOMIC DNA]</scope>
    <source>
        <strain evidence="10 11">68-1-3</strain>
    </source>
</reference>
<proteinExistence type="inferred from homology"/>
<evidence type="ECO:0000256" key="6">
    <source>
        <dbReference type="ARBA" id="ARBA00024536"/>
    </source>
</evidence>
<accession>A0A0A8B9S2</accession>
<keyword evidence="4 7" id="KW-0456">Lyase</keyword>